<feature type="region of interest" description="Disordered" evidence="1">
    <location>
        <begin position="1"/>
        <end position="90"/>
    </location>
</feature>
<protein>
    <submittedName>
        <fullName evidence="2">Uncharacterized protein</fullName>
    </submittedName>
</protein>
<dbReference type="Proteomes" id="UP000030764">
    <property type="component" value="Unassembled WGS sequence"/>
</dbReference>
<dbReference type="EMBL" id="KL363222">
    <property type="protein sequence ID" value="KFD52877.1"/>
    <property type="molecule type" value="Genomic_DNA"/>
</dbReference>
<dbReference type="EMBL" id="KL367507">
    <property type="protein sequence ID" value="KFD68211.1"/>
    <property type="molecule type" value="Genomic_DNA"/>
</dbReference>
<proteinExistence type="predicted"/>
<evidence type="ECO:0000313" key="3">
    <source>
        <dbReference type="EMBL" id="KFD68211.1"/>
    </source>
</evidence>
<dbReference type="Proteomes" id="UP000030758">
    <property type="component" value="Unassembled WGS sequence"/>
</dbReference>
<organism evidence="2 4">
    <name type="scientific">Trichuris suis</name>
    <name type="common">pig whipworm</name>
    <dbReference type="NCBI Taxonomy" id="68888"/>
    <lineage>
        <taxon>Eukaryota</taxon>
        <taxon>Metazoa</taxon>
        <taxon>Ecdysozoa</taxon>
        <taxon>Nematoda</taxon>
        <taxon>Enoplea</taxon>
        <taxon>Dorylaimia</taxon>
        <taxon>Trichinellida</taxon>
        <taxon>Trichuridae</taxon>
        <taxon>Trichuris</taxon>
    </lineage>
</organism>
<sequence>MCHVHEEADDGQEAQDTKVDSLSDELLRERTTKQPKDVESSNVETSILPEEVMEHPRQQTRGSRHSPAQIRRSSSDGMPIRSRSKGAFPI</sequence>
<keyword evidence="4" id="KW-1185">Reference proteome</keyword>
<name>A0A085M6N1_9BILA</name>
<feature type="compositionally biased region" description="Basic and acidic residues" evidence="1">
    <location>
        <begin position="15"/>
        <end position="39"/>
    </location>
</feature>
<evidence type="ECO:0000313" key="2">
    <source>
        <dbReference type="EMBL" id="KFD52877.1"/>
    </source>
</evidence>
<evidence type="ECO:0000256" key="1">
    <source>
        <dbReference type="SAM" id="MobiDB-lite"/>
    </source>
</evidence>
<reference evidence="2 4" key="1">
    <citation type="journal article" date="2014" name="Nat. Genet.">
        <title>Genome and transcriptome of the porcine whipworm Trichuris suis.</title>
        <authorList>
            <person name="Jex A.R."/>
            <person name="Nejsum P."/>
            <person name="Schwarz E.M."/>
            <person name="Hu L."/>
            <person name="Young N.D."/>
            <person name="Hall R.S."/>
            <person name="Korhonen P.K."/>
            <person name="Liao S."/>
            <person name="Thamsborg S."/>
            <person name="Xia J."/>
            <person name="Xu P."/>
            <person name="Wang S."/>
            <person name="Scheerlinck J.P."/>
            <person name="Hofmann A."/>
            <person name="Sternberg P.W."/>
            <person name="Wang J."/>
            <person name="Gasser R.B."/>
        </authorList>
    </citation>
    <scope>NUCLEOTIDE SEQUENCE [LARGE SCALE GENOMIC DNA]</scope>
    <source>
        <strain evidence="3">DCEP-RM93F</strain>
        <strain evidence="2">DCEP-RM93M</strain>
    </source>
</reference>
<evidence type="ECO:0000313" key="4">
    <source>
        <dbReference type="Proteomes" id="UP000030764"/>
    </source>
</evidence>
<dbReference type="AlphaFoldDB" id="A0A085M6N1"/>
<gene>
    <name evidence="2" type="ORF">M513_06187</name>
    <name evidence="3" type="ORF">M514_06187</name>
</gene>
<accession>A0A085M6N1</accession>